<keyword evidence="6" id="KW-1185">Reference proteome</keyword>
<dbReference type="GO" id="GO:0003677">
    <property type="term" value="F:DNA binding"/>
    <property type="evidence" value="ECO:0007669"/>
    <property type="project" value="UniProtKB-KW"/>
</dbReference>
<comment type="caution">
    <text evidence="5">The sequence shown here is derived from an EMBL/GenBank/DDBJ whole genome shotgun (WGS) entry which is preliminary data.</text>
</comment>
<dbReference type="InterPro" id="IPR008422">
    <property type="entry name" value="KN_HD"/>
</dbReference>
<dbReference type="AlphaFoldDB" id="A0AAD4IED9"/>
<dbReference type="GO" id="GO:0006355">
    <property type="term" value="P:regulation of DNA-templated transcription"/>
    <property type="evidence" value="ECO:0007669"/>
    <property type="project" value="InterPro"/>
</dbReference>
<evidence type="ECO:0000256" key="1">
    <source>
        <dbReference type="ARBA" id="ARBA00023125"/>
    </source>
</evidence>
<evidence type="ECO:0000313" key="6">
    <source>
        <dbReference type="Proteomes" id="UP001199106"/>
    </source>
</evidence>
<evidence type="ECO:0000259" key="4">
    <source>
        <dbReference type="Pfam" id="PF05920"/>
    </source>
</evidence>
<accession>A0AAD4IED9</accession>
<name>A0AAD4IED9_9PLEO</name>
<dbReference type="Pfam" id="PF05920">
    <property type="entry name" value="Homeobox_KN"/>
    <property type="match status" value="1"/>
</dbReference>
<organism evidence="5 6">
    <name type="scientific">Alternaria panax</name>
    <dbReference type="NCBI Taxonomy" id="48097"/>
    <lineage>
        <taxon>Eukaryota</taxon>
        <taxon>Fungi</taxon>
        <taxon>Dikarya</taxon>
        <taxon>Ascomycota</taxon>
        <taxon>Pezizomycotina</taxon>
        <taxon>Dothideomycetes</taxon>
        <taxon>Pleosporomycetidae</taxon>
        <taxon>Pleosporales</taxon>
        <taxon>Pleosporineae</taxon>
        <taxon>Pleosporaceae</taxon>
        <taxon>Alternaria</taxon>
        <taxon>Alternaria sect. Panax</taxon>
    </lineage>
</organism>
<dbReference type="InterPro" id="IPR009057">
    <property type="entry name" value="Homeodomain-like_sf"/>
</dbReference>
<keyword evidence="3" id="KW-0539">Nucleus</keyword>
<reference evidence="5" key="1">
    <citation type="submission" date="2021-07" db="EMBL/GenBank/DDBJ databases">
        <title>Genome Resource of American Ginseng Black Spot Pathogen Alternaria panax.</title>
        <authorList>
            <person name="Qiu C."/>
            <person name="Wang W."/>
            <person name="Liu Z."/>
        </authorList>
    </citation>
    <scope>NUCLEOTIDE SEQUENCE</scope>
    <source>
        <strain evidence="5">BNCC115425</strain>
    </source>
</reference>
<keyword evidence="1" id="KW-0238">DNA-binding</keyword>
<evidence type="ECO:0000313" key="5">
    <source>
        <dbReference type="EMBL" id="KAG9192973.1"/>
    </source>
</evidence>
<feature type="domain" description="KN homeodomain" evidence="4">
    <location>
        <begin position="85"/>
        <end position="124"/>
    </location>
</feature>
<gene>
    <name evidence="5" type="ORF">G6011_11707</name>
</gene>
<proteinExistence type="predicted"/>
<evidence type="ECO:0000256" key="2">
    <source>
        <dbReference type="ARBA" id="ARBA00023155"/>
    </source>
</evidence>
<keyword evidence="2" id="KW-0371">Homeobox</keyword>
<dbReference type="CDD" id="cd00086">
    <property type="entry name" value="homeodomain"/>
    <property type="match status" value="1"/>
</dbReference>
<sequence length="378" mass="42838">MQEYGNLTDSWQTYDAYPIYDCARNDIRQDTPDLDICMQDQQFPYLDPGNHSEGRTQNLLSRYSPSHIPDETIERQGPLHIVRRWLAEHASPPYPTPTEKAELAASAGCSEHQLNICFRNVRAREKHLIDGHADVRSRGDATSLETCDNMFAHPGMQSSSVVAAHTMSHPDINSPPETSMNDYSSWCSSSEAGYPTPDDGPACWAQFFQNFDGESPSQVLPDELVPQKAAIPKRKGRMYHAQRYQDGAGETLHDAILKCTSFNGGKKSKKPFPCTACVQSFRNASEWKRHEAGVNGYNDREWTCIMTETYKLQAECVFCSEPMETVDHLAKHEITPCSMRHPEERSFYRKELLKQHVLHAHLANESASVRKNFTVPRD</sequence>
<dbReference type="EMBL" id="JAANER010000003">
    <property type="protein sequence ID" value="KAG9192973.1"/>
    <property type="molecule type" value="Genomic_DNA"/>
</dbReference>
<evidence type="ECO:0000256" key="3">
    <source>
        <dbReference type="ARBA" id="ARBA00023242"/>
    </source>
</evidence>
<dbReference type="Proteomes" id="UP001199106">
    <property type="component" value="Unassembled WGS sequence"/>
</dbReference>
<dbReference type="SUPFAM" id="SSF46689">
    <property type="entry name" value="Homeodomain-like"/>
    <property type="match status" value="1"/>
</dbReference>
<dbReference type="InterPro" id="IPR001356">
    <property type="entry name" value="HD"/>
</dbReference>
<protein>
    <recommendedName>
        <fullName evidence="4">KN homeodomain domain-containing protein</fullName>
    </recommendedName>
</protein>
<dbReference type="Gene3D" id="1.10.10.60">
    <property type="entry name" value="Homeodomain-like"/>
    <property type="match status" value="1"/>
</dbReference>